<dbReference type="Pfam" id="PF00535">
    <property type="entry name" value="Glycos_transf_2"/>
    <property type="match status" value="1"/>
</dbReference>
<evidence type="ECO:0000313" key="3">
    <source>
        <dbReference type="EMBL" id="PZQ43504.1"/>
    </source>
</evidence>
<dbReference type="EMBL" id="QFQB01000150">
    <property type="protein sequence ID" value="PZQ43504.1"/>
    <property type="molecule type" value="Genomic_DNA"/>
</dbReference>
<organism evidence="3 4">
    <name type="scientific">Micavibrio aeruginosavorus</name>
    <dbReference type="NCBI Taxonomy" id="349221"/>
    <lineage>
        <taxon>Bacteria</taxon>
        <taxon>Pseudomonadati</taxon>
        <taxon>Bdellovibrionota</taxon>
        <taxon>Bdellovibrionia</taxon>
        <taxon>Bdellovibrionales</taxon>
        <taxon>Pseudobdellovibrionaceae</taxon>
        <taxon>Micavibrio</taxon>
    </lineage>
</organism>
<dbReference type="PANTHER" id="PTHR43630">
    <property type="entry name" value="POLY-BETA-1,6-N-ACETYL-D-GLUCOSAMINE SYNTHASE"/>
    <property type="match status" value="1"/>
</dbReference>
<evidence type="ECO:0000256" key="1">
    <source>
        <dbReference type="ARBA" id="ARBA00038494"/>
    </source>
</evidence>
<protein>
    <submittedName>
        <fullName evidence="3">Glycosyltransferase family 2 protein</fullName>
    </submittedName>
</protein>
<dbReference type="AlphaFoldDB" id="A0A2W5MRX0"/>
<comment type="similarity">
    <text evidence="1">Belongs to the glycosyltransferase 2 family. WaaE/KdtX subfamily.</text>
</comment>
<dbReference type="PANTHER" id="PTHR43630:SF2">
    <property type="entry name" value="GLYCOSYLTRANSFERASE"/>
    <property type="match status" value="1"/>
</dbReference>
<feature type="domain" description="Glycosyltransferase 2-like" evidence="2">
    <location>
        <begin position="15"/>
        <end position="125"/>
    </location>
</feature>
<sequence length="272" mass="31117">MPCGRLVMRNKIPVSAVIVTRNEEKNLGRCLASLEDFAQILVVDSNSTDATASVAQSYDVSVIPFVWNGAYPKKRQWILDNVSLEHDWVFFIDADEAATPELCAEIAGLDWRRAGYFVKGFYVVNGRRLRFGITNKKLCLLNRKKMQFPVIDDLDISGMGEIEGHYQPVLKAGEAGRFSTLRHGVLHYALEDISRYESRHDDYADWHAVISAKKGLPDDPVKARQIGKQVLRHLPFRNIVFCLYYYVVRLGILEYKHHKNIFRAKEKYHSAG</sequence>
<evidence type="ECO:0000313" key="4">
    <source>
        <dbReference type="Proteomes" id="UP000249417"/>
    </source>
</evidence>
<dbReference type="Gene3D" id="3.90.550.10">
    <property type="entry name" value="Spore Coat Polysaccharide Biosynthesis Protein SpsA, Chain A"/>
    <property type="match status" value="1"/>
</dbReference>
<name>A0A2W5MRX0_9BACT</name>
<dbReference type="Proteomes" id="UP000249417">
    <property type="component" value="Unassembled WGS sequence"/>
</dbReference>
<gene>
    <name evidence="3" type="ORF">DI551_12040</name>
</gene>
<dbReference type="InterPro" id="IPR029044">
    <property type="entry name" value="Nucleotide-diphossugar_trans"/>
</dbReference>
<dbReference type="InterPro" id="IPR001173">
    <property type="entry name" value="Glyco_trans_2-like"/>
</dbReference>
<accession>A0A2W5MRX0</accession>
<reference evidence="3 4" key="1">
    <citation type="submission" date="2017-08" db="EMBL/GenBank/DDBJ databases">
        <title>Infants hospitalized years apart are colonized by the same room-sourced microbial strains.</title>
        <authorList>
            <person name="Brooks B."/>
            <person name="Olm M.R."/>
            <person name="Firek B.A."/>
            <person name="Baker R."/>
            <person name="Thomas B.C."/>
            <person name="Morowitz M.J."/>
            <person name="Banfield J.F."/>
        </authorList>
    </citation>
    <scope>NUCLEOTIDE SEQUENCE [LARGE SCALE GENOMIC DNA]</scope>
    <source>
        <strain evidence="3">S2_005_002_R2_29</strain>
    </source>
</reference>
<keyword evidence="3" id="KW-0808">Transferase</keyword>
<evidence type="ECO:0000259" key="2">
    <source>
        <dbReference type="Pfam" id="PF00535"/>
    </source>
</evidence>
<dbReference type="CDD" id="cd02511">
    <property type="entry name" value="Beta4Glucosyltransferase"/>
    <property type="match status" value="1"/>
</dbReference>
<dbReference type="GO" id="GO:0016740">
    <property type="term" value="F:transferase activity"/>
    <property type="evidence" value="ECO:0007669"/>
    <property type="project" value="UniProtKB-KW"/>
</dbReference>
<comment type="caution">
    <text evidence="3">The sequence shown here is derived from an EMBL/GenBank/DDBJ whole genome shotgun (WGS) entry which is preliminary data.</text>
</comment>
<proteinExistence type="inferred from homology"/>
<dbReference type="SUPFAM" id="SSF53448">
    <property type="entry name" value="Nucleotide-diphospho-sugar transferases"/>
    <property type="match status" value="1"/>
</dbReference>